<evidence type="ECO:0000313" key="2">
    <source>
        <dbReference type="Proteomes" id="UP000229056"/>
    </source>
</evidence>
<dbReference type="AlphaFoldDB" id="A0A2H0W345"/>
<reference evidence="2" key="1">
    <citation type="submission" date="2017-09" db="EMBL/GenBank/DDBJ databases">
        <title>Depth-based differentiation of microbial function through sediment-hosted aquifers and enrichment of novel symbionts in the deep terrestrial subsurface.</title>
        <authorList>
            <person name="Probst A.J."/>
            <person name="Ladd B."/>
            <person name="Jarett J.K."/>
            <person name="Geller-Mcgrath D.E."/>
            <person name="Sieber C.M.K."/>
            <person name="Emerson J.B."/>
            <person name="Anantharaman K."/>
            <person name="Thomas B.C."/>
            <person name="Malmstrom R."/>
            <person name="Stieglmeier M."/>
            <person name="Klingl A."/>
            <person name="Woyke T."/>
            <person name="Ryan C.M."/>
            <person name="Banfield J.F."/>
        </authorList>
    </citation>
    <scope>NUCLEOTIDE SEQUENCE [LARGE SCALE GENOMIC DNA]</scope>
</reference>
<gene>
    <name evidence="1" type="ORF">COT80_03385</name>
</gene>
<comment type="caution">
    <text evidence="1">The sequence shown here is derived from an EMBL/GenBank/DDBJ whole genome shotgun (WGS) entry which is preliminary data.</text>
</comment>
<sequence length="120" mass="12663">MNVIVHVVCVCGGYLPEVSADFDLTEAPPGDFEGIAITILVLLPERTGTVRPSAINAVNVLGALPTGDIGDDLGLVRATHADDADDSGSILRGCHSFFLHFFVGVYGLVAHIELTLKITF</sequence>
<dbReference type="EMBL" id="PEZY01000012">
    <property type="protein sequence ID" value="PIS05785.1"/>
    <property type="molecule type" value="Genomic_DNA"/>
</dbReference>
<dbReference type="Proteomes" id="UP000229056">
    <property type="component" value="Unassembled WGS sequence"/>
</dbReference>
<accession>A0A2H0W345</accession>
<name>A0A2H0W345_9BACT</name>
<protein>
    <submittedName>
        <fullName evidence="1">Uncharacterized protein</fullName>
    </submittedName>
</protein>
<proteinExistence type="predicted"/>
<organism evidence="1 2">
    <name type="scientific">Candidatus Buchananbacteria bacterium CG10_big_fil_rev_8_21_14_0_10_33_19</name>
    <dbReference type="NCBI Taxonomy" id="1974525"/>
    <lineage>
        <taxon>Bacteria</taxon>
        <taxon>Candidatus Buchananiibacteriota</taxon>
    </lineage>
</organism>
<evidence type="ECO:0000313" key="1">
    <source>
        <dbReference type="EMBL" id="PIS05785.1"/>
    </source>
</evidence>